<reference evidence="2 3" key="1">
    <citation type="submission" date="2024-04" db="EMBL/GenBank/DDBJ databases">
        <title>Phyllosticta paracitricarpa is synonymous to the EU quarantine fungus P. citricarpa based on phylogenomic analyses.</title>
        <authorList>
            <consortium name="Lawrence Berkeley National Laboratory"/>
            <person name="Van Ingen-Buijs V.A."/>
            <person name="Van Westerhoven A.C."/>
            <person name="Haridas S."/>
            <person name="Skiadas P."/>
            <person name="Martin F."/>
            <person name="Groenewald J.Z."/>
            <person name="Crous P.W."/>
            <person name="Seidl M.F."/>
        </authorList>
    </citation>
    <scope>NUCLEOTIDE SEQUENCE [LARGE SCALE GENOMIC DNA]</scope>
    <source>
        <strain evidence="2 3">CBS 123371</strain>
    </source>
</reference>
<dbReference type="EMBL" id="JBBPHU010000009">
    <property type="protein sequence ID" value="KAK7513598.1"/>
    <property type="molecule type" value="Genomic_DNA"/>
</dbReference>
<protein>
    <submittedName>
        <fullName evidence="2">Uncharacterized protein</fullName>
    </submittedName>
</protein>
<comment type="caution">
    <text evidence="2">The sequence shown here is derived from an EMBL/GenBank/DDBJ whole genome shotgun (WGS) entry which is preliminary data.</text>
</comment>
<feature type="region of interest" description="Disordered" evidence="1">
    <location>
        <begin position="181"/>
        <end position="201"/>
    </location>
</feature>
<gene>
    <name evidence="2" type="ORF">IWZ03DRAFT_236633</name>
</gene>
<sequence>MGVYGCVSSHEYPLLLWFVKGQAARKRTHAALVLSAVPRALVLARARPGAGKMRRRNRRRLMLTCFRPNSIAFNSSLSAFCFWSACSLDTLLLPNISPSAQALLCASIPQPDMESKRQAGQRSPSCRVDSALQIYHHSLYFHVQLKPTSRPYDLPPNPGPPLINKASKLLTHVYQRACVRKTAGRGERERGEKKKKKGGVK</sequence>
<proteinExistence type="predicted"/>
<name>A0ABR1KJX5_9PEZI</name>
<evidence type="ECO:0000313" key="3">
    <source>
        <dbReference type="Proteomes" id="UP001363622"/>
    </source>
</evidence>
<keyword evidence="3" id="KW-1185">Reference proteome</keyword>
<organism evidence="2 3">
    <name type="scientific">Phyllosticta citriasiana</name>
    <dbReference type="NCBI Taxonomy" id="595635"/>
    <lineage>
        <taxon>Eukaryota</taxon>
        <taxon>Fungi</taxon>
        <taxon>Dikarya</taxon>
        <taxon>Ascomycota</taxon>
        <taxon>Pezizomycotina</taxon>
        <taxon>Dothideomycetes</taxon>
        <taxon>Dothideomycetes incertae sedis</taxon>
        <taxon>Botryosphaeriales</taxon>
        <taxon>Phyllostictaceae</taxon>
        <taxon>Phyllosticta</taxon>
    </lineage>
</organism>
<accession>A0ABR1KJX5</accession>
<dbReference type="Proteomes" id="UP001363622">
    <property type="component" value="Unassembled WGS sequence"/>
</dbReference>
<evidence type="ECO:0000256" key="1">
    <source>
        <dbReference type="SAM" id="MobiDB-lite"/>
    </source>
</evidence>
<evidence type="ECO:0000313" key="2">
    <source>
        <dbReference type="EMBL" id="KAK7513598.1"/>
    </source>
</evidence>